<dbReference type="EMBL" id="GECZ01015914">
    <property type="protein sequence ID" value="JAS53855.1"/>
    <property type="molecule type" value="Transcribed_RNA"/>
</dbReference>
<reference evidence="1" key="1">
    <citation type="submission" date="2015-11" db="EMBL/GenBank/DDBJ databases">
        <title>De novo transcriptome assembly of four potential Pierce s Disease insect vectors from Arizona vineyards.</title>
        <authorList>
            <person name="Tassone E.E."/>
        </authorList>
    </citation>
    <scope>NUCLEOTIDE SEQUENCE</scope>
</reference>
<evidence type="ECO:0000313" key="1">
    <source>
        <dbReference type="EMBL" id="JAS53855.1"/>
    </source>
</evidence>
<name>A0A1B6FUJ9_9HEMI</name>
<dbReference type="AlphaFoldDB" id="A0A1B6FUJ9"/>
<accession>A0A1B6FUJ9</accession>
<protein>
    <submittedName>
        <fullName evidence="1">Uncharacterized protein</fullName>
    </submittedName>
</protein>
<organism evidence="1">
    <name type="scientific">Cuerna arida</name>
    <dbReference type="NCBI Taxonomy" id="1464854"/>
    <lineage>
        <taxon>Eukaryota</taxon>
        <taxon>Metazoa</taxon>
        <taxon>Ecdysozoa</taxon>
        <taxon>Arthropoda</taxon>
        <taxon>Hexapoda</taxon>
        <taxon>Insecta</taxon>
        <taxon>Pterygota</taxon>
        <taxon>Neoptera</taxon>
        <taxon>Paraneoptera</taxon>
        <taxon>Hemiptera</taxon>
        <taxon>Auchenorrhyncha</taxon>
        <taxon>Membracoidea</taxon>
        <taxon>Cicadellidae</taxon>
        <taxon>Cicadellinae</taxon>
        <taxon>Proconiini</taxon>
        <taxon>Cuerna</taxon>
    </lineage>
</organism>
<feature type="non-terminal residue" evidence="1">
    <location>
        <position position="1"/>
    </location>
</feature>
<sequence length="101" mass="11064">THPGIDLAPVISSSVSVSSIYHHLHDNQTSTVVAAAAAASMLGHHEHPNHLTANFHPHSTHHSHNHHLHHEPLEKLKCIWTESGDYRENSSTRTPTSTPTA</sequence>
<feature type="non-terminal residue" evidence="1">
    <location>
        <position position="101"/>
    </location>
</feature>
<gene>
    <name evidence="1" type="ORF">g.47585</name>
</gene>
<proteinExistence type="predicted"/>